<dbReference type="AlphaFoldDB" id="A0AAE1DJJ8"/>
<gene>
    <name evidence="1" type="ORF">RRG08_016188</name>
</gene>
<keyword evidence="2" id="KW-1185">Reference proteome</keyword>
<proteinExistence type="predicted"/>
<evidence type="ECO:0000313" key="1">
    <source>
        <dbReference type="EMBL" id="KAK3773084.1"/>
    </source>
</evidence>
<sequence>MFGLSSAAHTKRLQDIKPFAIILKWASSKHNYAHLELELVSRNSSRCAHWGETDAEHSWPSFNSRRDSRRPRLMLGKQFALLSALNLCVEHKLQAENLHREVRNVELFRMKPSHDPRRGDLALSPSGR</sequence>
<accession>A0AAE1DJJ8</accession>
<protein>
    <submittedName>
        <fullName evidence="1">Uncharacterized protein</fullName>
    </submittedName>
</protein>
<name>A0AAE1DJJ8_9GAST</name>
<comment type="caution">
    <text evidence="1">The sequence shown here is derived from an EMBL/GenBank/DDBJ whole genome shotgun (WGS) entry which is preliminary data.</text>
</comment>
<dbReference type="Proteomes" id="UP001283361">
    <property type="component" value="Unassembled WGS sequence"/>
</dbReference>
<organism evidence="1 2">
    <name type="scientific">Elysia crispata</name>
    <name type="common">lettuce slug</name>
    <dbReference type="NCBI Taxonomy" id="231223"/>
    <lineage>
        <taxon>Eukaryota</taxon>
        <taxon>Metazoa</taxon>
        <taxon>Spiralia</taxon>
        <taxon>Lophotrochozoa</taxon>
        <taxon>Mollusca</taxon>
        <taxon>Gastropoda</taxon>
        <taxon>Heterobranchia</taxon>
        <taxon>Euthyneura</taxon>
        <taxon>Panpulmonata</taxon>
        <taxon>Sacoglossa</taxon>
        <taxon>Placobranchoidea</taxon>
        <taxon>Plakobranchidae</taxon>
        <taxon>Elysia</taxon>
    </lineage>
</organism>
<reference evidence="1" key="1">
    <citation type="journal article" date="2023" name="G3 (Bethesda)">
        <title>A reference genome for the long-term kleptoplast-retaining sea slug Elysia crispata morphotype clarki.</title>
        <authorList>
            <person name="Eastman K.E."/>
            <person name="Pendleton A.L."/>
            <person name="Shaikh M.A."/>
            <person name="Suttiyut T."/>
            <person name="Ogas R."/>
            <person name="Tomko P."/>
            <person name="Gavelis G."/>
            <person name="Widhalm J.R."/>
            <person name="Wisecaver J.H."/>
        </authorList>
    </citation>
    <scope>NUCLEOTIDE SEQUENCE</scope>
    <source>
        <strain evidence="1">ECLA1</strain>
    </source>
</reference>
<dbReference type="EMBL" id="JAWDGP010003560">
    <property type="protein sequence ID" value="KAK3773084.1"/>
    <property type="molecule type" value="Genomic_DNA"/>
</dbReference>
<evidence type="ECO:0000313" key="2">
    <source>
        <dbReference type="Proteomes" id="UP001283361"/>
    </source>
</evidence>